<accession>A0ACC2NEE8</accession>
<reference evidence="1" key="1">
    <citation type="submission" date="2023-04" db="EMBL/GenBank/DDBJ databases">
        <title>A chromosome-level genome assembly of the parasitoid wasp Eretmocerus hayati.</title>
        <authorList>
            <person name="Zhong Y."/>
            <person name="Liu S."/>
            <person name="Liu Y."/>
        </authorList>
    </citation>
    <scope>NUCLEOTIDE SEQUENCE</scope>
    <source>
        <strain evidence="1">ZJU_SS_LIU_2023</strain>
    </source>
</reference>
<keyword evidence="2" id="KW-1185">Reference proteome</keyword>
<sequence>MNNCTIYSLYPKPVWRVAAAKAIVRDFPKIIENPSSDWVTYEILMHCTNELRIDGQSFENGAIRFGTGRKRRSSPQGASVKKEEIQIEKKRCIACEKIGLIPSQEFRELIAKASGTPATPENKNIIWNLMKYNGELIQEEFKYIAEGVHGDFLDTFPTFFAPRILYHCLKYYPILYKKVEDVADDHLRALGLLPSLSPSPNSKKIL</sequence>
<evidence type="ECO:0000313" key="2">
    <source>
        <dbReference type="Proteomes" id="UP001239111"/>
    </source>
</evidence>
<proteinExistence type="predicted"/>
<evidence type="ECO:0000313" key="1">
    <source>
        <dbReference type="EMBL" id="KAJ8669471.1"/>
    </source>
</evidence>
<comment type="caution">
    <text evidence="1">The sequence shown here is derived from an EMBL/GenBank/DDBJ whole genome shotgun (WGS) entry which is preliminary data.</text>
</comment>
<dbReference type="Proteomes" id="UP001239111">
    <property type="component" value="Chromosome 3"/>
</dbReference>
<gene>
    <name evidence="1" type="ORF">QAD02_000730</name>
</gene>
<organism evidence="1 2">
    <name type="scientific">Eretmocerus hayati</name>
    <dbReference type="NCBI Taxonomy" id="131215"/>
    <lineage>
        <taxon>Eukaryota</taxon>
        <taxon>Metazoa</taxon>
        <taxon>Ecdysozoa</taxon>
        <taxon>Arthropoda</taxon>
        <taxon>Hexapoda</taxon>
        <taxon>Insecta</taxon>
        <taxon>Pterygota</taxon>
        <taxon>Neoptera</taxon>
        <taxon>Endopterygota</taxon>
        <taxon>Hymenoptera</taxon>
        <taxon>Apocrita</taxon>
        <taxon>Proctotrupomorpha</taxon>
        <taxon>Chalcidoidea</taxon>
        <taxon>Aphelinidae</taxon>
        <taxon>Aphelininae</taxon>
        <taxon>Eretmocerus</taxon>
    </lineage>
</organism>
<protein>
    <submittedName>
        <fullName evidence="1">Uncharacterized protein</fullName>
    </submittedName>
</protein>
<name>A0ACC2NEE8_9HYME</name>
<dbReference type="EMBL" id="CM056743">
    <property type="protein sequence ID" value="KAJ8669471.1"/>
    <property type="molecule type" value="Genomic_DNA"/>
</dbReference>